<name>A0A2R6C3L8_9ARCH</name>
<keyword evidence="1" id="KW-0472">Membrane</keyword>
<dbReference type="Proteomes" id="UP000241886">
    <property type="component" value="Unassembled WGS sequence"/>
</dbReference>
<accession>A0A2R6C3L8</accession>
<comment type="caution">
    <text evidence="2">The sequence shown here is derived from an EMBL/GenBank/DDBJ whole genome shotgun (WGS) entry which is preliminary data.</text>
</comment>
<keyword evidence="1" id="KW-0812">Transmembrane</keyword>
<gene>
    <name evidence="2" type="ORF">B9Q13_01875</name>
</gene>
<proteinExistence type="predicted"/>
<organism evidence="2 3">
    <name type="scientific">Candidatus Marsarchaeota G2 archaeon ECH_B_SAG-G16</name>
    <dbReference type="NCBI Taxonomy" id="1978167"/>
    <lineage>
        <taxon>Archaea</taxon>
        <taxon>Candidatus Marsarchaeota</taxon>
        <taxon>Candidatus Marsarchaeota group 2</taxon>
    </lineage>
</organism>
<evidence type="ECO:0000313" key="3">
    <source>
        <dbReference type="Proteomes" id="UP000241886"/>
    </source>
</evidence>
<keyword evidence="1" id="KW-1133">Transmembrane helix</keyword>
<evidence type="ECO:0000313" key="2">
    <source>
        <dbReference type="EMBL" id="PSO05473.1"/>
    </source>
</evidence>
<dbReference type="EMBL" id="NEXO01000029">
    <property type="protein sequence ID" value="PSO05473.1"/>
    <property type="molecule type" value="Genomic_DNA"/>
</dbReference>
<protein>
    <submittedName>
        <fullName evidence="2">Uncharacterized protein</fullName>
    </submittedName>
</protein>
<reference evidence="2 3" key="1">
    <citation type="submission" date="2017-04" db="EMBL/GenBank/DDBJ databases">
        <title>Novel microbial lineages endemic to geothermal iron-oxide mats fill important gaps in the evolutionary history of Archaea.</title>
        <authorList>
            <person name="Jay Z.J."/>
            <person name="Beam J.P."/>
            <person name="Dlakic M."/>
            <person name="Rusch D.B."/>
            <person name="Kozubal M.A."/>
            <person name="Inskeep W.P."/>
        </authorList>
    </citation>
    <scope>NUCLEOTIDE SEQUENCE [LARGE SCALE GENOMIC DNA]</scope>
    <source>
        <strain evidence="2">ECH_B_SAG-G16</strain>
    </source>
</reference>
<evidence type="ECO:0000256" key="1">
    <source>
        <dbReference type="SAM" id="Phobius"/>
    </source>
</evidence>
<dbReference type="AlphaFoldDB" id="A0A2R6C3L8"/>
<sequence length="64" mass="7520">MNFRLLCFSYPVAKNLASAKLKTSFKNSKDVRSKVTIMRITICFLLIIFFFFFFFEKLMCLCSG</sequence>
<feature type="transmembrane region" description="Helical" evidence="1">
    <location>
        <begin position="35"/>
        <end position="55"/>
    </location>
</feature>